<dbReference type="PROSITE" id="PS51363">
    <property type="entry name" value="W2"/>
    <property type="match status" value="1"/>
</dbReference>
<organism evidence="11 12">
    <name type="scientific">Sugiyamaella lignohabitans</name>
    <dbReference type="NCBI Taxonomy" id="796027"/>
    <lineage>
        <taxon>Eukaryota</taxon>
        <taxon>Fungi</taxon>
        <taxon>Dikarya</taxon>
        <taxon>Ascomycota</taxon>
        <taxon>Saccharomycotina</taxon>
        <taxon>Dipodascomycetes</taxon>
        <taxon>Dipodascales</taxon>
        <taxon>Trichomonascaceae</taxon>
        <taxon>Sugiyamaella</taxon>
    </lineage>
</organism>
<dbReference type="GeneID" id="30033534"/>
<evidence type="ECO:0000256" key="6">
    <source>
        <dbReference type="ARBA" id="ARBA00044144"/>
    </source>
</evidence>
<comment type="similarity">
    <text evidence="2">Belongs to the eIF-2B gamma/epsilon subunits family.</text>
</comment>
<name>A0A167DXF9_9ASCO</name>
<sequence>MPLANTPLIEYTLEFLATAGVGEVYVMSCSHADKIEAYIKSSKWSRPESPFTIHLMSLPESLSVGDVMRDLDTKGIIRSDFLLIGGDVVCNIDAGEVIKAHYERKAKDKNAIMTVVLREASALHRTRPRSKPGLFVLDDETNRCLRYETGSSAVNQVSIDGELLSEHDNIAVRNDLIDCQIDICTPDVPALFTENFDYDNIRSDFVRGILTSDLLGKTIYAHIVSQGYAARVQSIQTYDSISKDIISRYTYPITPDNNVLEDQTYTYQKGHIYKEDSVVLAQSCSIGSGTVIGTHTFIGHGTDIRQSVIGRRCKIGSNVKLEGCYLWDDVVIEDGVVAKHAIIANQAVVKQNSIIENGVIIASGCVIGSNRTISANTKLTLSRREDLFDGDDEDDDYDDEDEDEDEADDGDDEENKSVSAGGSGLGTASIVGQDGKGFLFHESDISDDDEENIDAAVDGLMYNMDQLNLSDSSIESNKAGAKKHRKHRRTMSTATATSEDNDDDDEDEFFKEAQLSIERSIMDNHSQEIALLELNTLRMTMNVPHEDVRRATIHALVQHISKLVNTGTMELKAATTKVFSEWKPVLTRIVFEPKDQAELLLSVQREATKQANGDKLLFFAASTFYDKDIVEESSVYQWWNSPDSTATEELKSVRKLAAQWVKWLQEAEEESDEDESDEESD</sequence>
<dbReference type="GO" id="GO:0005085">
    <property type="term" value="F:guanyl-nucleotide exchange factor activity"/>
    <property type="evidence" value="ECO:0007669"/>
    <property type="project" value="EnsemblFungi"/>
</dbReference>
<evidence type="ECO:0000259" key="10">
    <source>
        <dbReference type="PROSITE" id="PS51363"/>
    </source>
</evidence>
<evidence type="ECO:0000256" key="7">
    <source>
        <dbReference type="ARBA" id="ARBA00044345"/>
    </source>
</evidence>
<evidence type="ECO:0000256" key="4">
    <source>
        <dbReference type="ARBA" id="ARBA00022540"/>
    </source>
</evidence>
<comment type="subunit">
    <text evidence="8">Component of the translation initiation factor 2B (eIF2B) complex which is a heterodecamer of two sets of five different subunits: alpha, beta, gamma, delta and epsilon. Subunits alpha, beta and delta comprise a regulatory subcomplex and subunits epsilon and gamma comprise a catalytic subcomplex. Within the complex, the hexameric regulatory complex resides at the center, with the two heterodimeric catalytic subcomplexes bound on opposite sides.</text>
</comment>
<feature type="region of interest" description="Disordered" evidence="9">
    <location>
        <begin position="479"/>
        <end position="506"/>
    </location>
</feature>
<dbReference type="GO" id="GO:0005829">
    <property type="term" value="C:cytosol"/>
    <property type="evidence" value="ECO:0007669"/>
    <property type="project" value="UniProtKB-SubCell"/>
</dbReference>
<reference evidence="11 12" key="1">
    <citation type="submission" date="2016-02" db="EMBL/GenBank/DDBJ databases">
        <title>Complete genome sequence and transcriptome regulation of the pentose utilising yeast Sugiyamaella lignohabitans.</title>
        <authorList>
            <person name="Bellasio M."/>
            <person name="Peymann A."/>
            <person name="Valli M."/>
            <person name="Sipitzky M."/>
            <person name="Graf A."/>
            <person name="Sauer M."/>
            <person name="Marx H."/>
            <person name="Mattanovich D."/>
        </authorList>
    </citation>
    <scope>NUCLEOTIDE SEQUENCE [LARGE SCALE GENOMIC DNA]</scope>
    <source>
        <strain evidence="11 12">CBS 10342</strain>
    </source>
</reference>
<dbReference type="GO" id="GO:0006446">
    <property type="term" value="P:regulation of translational initiation"/>
    <property type="evidence" value="ECO:0007669"/>
    <property type="project" value="EnsemblFungi"/>
</dbReference>
<dbReference type="InterPro" id="IPR029044">
    <property type="entry name" value="Nucleotide-diphossugar_trans"/>
</dbReference>
<feature type="region of interest" description="Disordered" evidence="9">
    <location>
        <begin position="387"/>
        <end position="429"/>
    </location>
</feature>
<evidence type="ECO:0000313" key="12">
    <source>
        <dbReference type="Proteomes" id="UP000189580"/>
    </source>
</evidence>
<keyword evidence="3" id="KW-0963">Cytoplasm</keyword>
<dbReference type="SUPFAM" id="SSF51161">
    <property type="entry name" value="Trimeric LpxA-like enzymes"/>
    <property type="match status" value="1"/>
</dbReference>
<dbReference type="Gene3D" id="3.90.550.10">
    <property type="entry name" value="Spore Coat Polysaccharide Biosynthesis Protein SpsA, Chain A"/>
    <property type="match status" value="1"/>
</dbReference>
<evidence type="ECO:0000256" key="3">
    <source>
        <dbReference type="ARBA" id="ARBA00022490"/>
    </source>
</evidence>
<dbReference type="Proteomes" id="UP000189580">
    <property type="component" value="Chromosome a"/>
</dbReference>
<dbReference type="EMBL" id="CP014501">
    <property type="protein sequence ID" value="ANB13411.1"/>
    <property type="molecule type" value="Genomic_DNA"/>
</dbReference>
<dbReference type="PANTHER" id="PTHR45887">
    <property type="entry name" value="TRANSLATION INITIATION FACTOR EIF-2B SUBUNIT EPSILON"/>
    <property type="match status" value="1"/>
</dbReference>
<evidence type="ECO:0000313" key="11">
    <source>
        <dbReference type="EMBL" id="ANB13411.1"/>
    </source>
</evidence>
<dbReference type="OrthoDB" id="424572at2759"/>
<dbReference type="CDD" id="cd11558">
    <property type="entry name" value="W2_eIF2B_epsilon"/>
    <property type="match status" value="1"/>
</dbReference>
<evidence type="ECO:0000256" key="1">
    <source>
        <dbReference type="ARBA" id="ARBA00004514"/>
    </source>
</evidence>
<dbReference type="Pfam" id="PF02020">
    <property type="entry name" value="W2"/>
    <property type="match status" value="1"/>
</dbReference>
<dbReference type="Gene3D" id="2.160.10.10">
    <property type="entry name" value="Hexapeptide repeat proteins"/>
    <property type="match status" value="1"/>
</dbReference>
<dbReference type="InterPro" id="IPR003307">
    <property type="entry name" value="W2_domain"/>
</dbReference>
<dbReference type="AlphaFoldDB" id="A0A167DXF9"/>
<dbReference type="KEGG" id="slb:AWJ20_1702"/>
<dbReference type="SMART" id="SM00515">
    <property type="entry name" value="eIF5C"/>
    <property type="match status" value="1"/>
</dbReference>
<proteinExistence type="inferred from homology"/>
<comment type="subcellular location">
    <subcellularLocation>
        <location evidence="1">Cytoplasm</location>
        <location evidence="1">Cytosol</location>
    </subcellularLocation>
</comment>
<dbReference type="RefSeq" id="XP_018735888.1">
    <property type="nucleotide sequence ID" value="XM_018878602.1"/>
</dbReference>
<dbReference type="FunFam" id="1.25.40.180:FF:000022">
    <property type="entry name" value="Translation initiation factor eIF-2B epsilon subunit"/>
    <property type="match status" value="1"/>
</dbReference>
<dbReference type="Pfam" id="PF25084">
    <property type="entry name" value="LbH_EIF2B"/>
    <property type="match status" value="1"/>
</dbReference>
<accession>A0A167DXF9</accession>
<gene>
    <name evidence="11" type="primary">GCD6</name>
    <name evidence="11" type="ORF">AWJ20_1702</name>
</gene>
<dbReference type="CDD" id="cd04197">
    <property type="entry name" value="eIF-2B_epsilon_N"/>
    <property type="match status" value="1"/>
</dbReference>
<dbReference type="GO" id="GO:0003743">
    <property type="term" value="F:translation initiation factor activity"/>
    <property type="evidence" value="ECO:0007669"/>
    <property type="project" value="UniProtKB-KW"/>
</dbReference>
<dbReference type="InterPro" id="IPR011004">
    <property type="entry name" value="Trimer_LpxA-like_sf"/>
</dbReference>
<evidence type="ECO:0000256" key="9">
    <source>
        <dbReference type="SAM" id="MobiDB-lite"/>
    </source>
</evidence>
<dbReference type="InterPro" id="IPR044123">
    <property type="entry name" value="W2_eIF2B_epsilon"/>
</dbReference>
<keyword evidence="5" id="KW-0648">Protein biosynthesis</keyword>
<evidence type="ECO:0000256" key="2">
    <source>
        <dbReference type="ARBA" id="ARBA00007878"/>
    </source>
</evidence>
<keyword evidence="12" id="KW-1185">Reference proteome</keyword>
<dbReference type="SUPFAM" id="SSF48371">
    <property type="entry name" value="ARM repeat"/>
    <property type="match status" value="1"/>
</dbReference>
<dbReference type="FunFam" id="3.90.550.10:FF:000066">
    <property type="entry name" value="Translation initiation factor eIF-2B subunit epsilon"/>
    <property type="match status" value="1"/>
</dbReference>
<dbReference type="GO" id="GO:0005851">
    <property type="term" value="C:eukaryotic translation initiation factor 2B complex"/>
    <property type="evidence" value="ECO:0007669"/>
    <property type="project" value="EnsemblFungi"/>
</dbReference>
<protein>
    <recommendedName>
        <fullName evidence="6">Translation initiation factor eIF2B subunit epsilon</fullName>
    </recommendedName>
    <alternativeName>
        <fullName evidence="7">eIF2B GDP-GTP exchange factor subunit epsilon</fullName>
    </alternativeName>
</protein>
<dbReference type="PANTHER" id="PTHR45887:SF1">
    <property type="entry name" value="TRANSLATION INITIATION FACTOR EIF-2B SUBUNIT EPSILON"/>
    <property type="match status" value="1"/>
</dbReference>
<dbReference type="GO" id="GO:0031369">
    <property type="term" value="F:translation initiation factor binding"/>
    <property type="evidence" value="ECO:0007669"/>
    <property type="project" value="InterPro"/>
</dbReference>
<dbReference type="Gene3D" id="1.25.40.180">
    <property type="match status" value="1"/>
</dbReference>
<dbReference type="InterPro" id="IPR016024">
    <property type="entry name" value="ARM-type_fold"/>
</dbReference>
<feature type="compositionally biased region" description="Acidic residues" evidence="9">
    <location>
        <begin position="388"/>
        <end position="414"/>
    </location>
</feature>
<feature type="domain" description="W2" evidence="10">
    <location>
        <begin position="503"/>
        <end position="674"/>
    </location>
</feature>
<dbReference type="InterPro" id="IPR056764">
    <property type="entry name" value="LbH_EIF2B3/5"/>
</dbReference>
<dbReference type="SUPFAM" id="SSF53448">
    <property type="entry name" value="Nucleotide-diphospho-sugar transferases"/>
    <property type="match status" value="1"/>
</dbReference>
<dbReference type="InterPro" id="IPR035543">
    <property type="entry name" value="eIF-2B_epsilon_N"/>
</dbReference>
<dbReference type="InterPro" id="IPR051956">
    <property type="entry name" value="eIF2B_epsilon"/>
</dbReference>
<feature type="compositionally biased region" description="Basic residues" evidence="9">
    <location>
        <begin position="480"/>
        <end position="490"/>
    </location>
</feature>
<keyword evidence="4" id="KW-0396">Initiation factor</keyword>
<dbReference type="GO" id="GO:0002183">
    <property type="term" value="P:cytoplasmic translational initiation"/>
    <property type="evidence" value="ECO:0007669"/>
    <property type="project" value="EnsemblFungi"/>
</dbReference>
<evidence type="ECO:0000256" key="5">
    <source>
        <dbReference type="ARBA" id="ARBA00022917"/>
    </source>
</evidence>
<evidence type="ECO:0000256" key="8">
    <source>
        <dbReference type="ARBA" id="ARBA00046432"/>
    </source>
</evidence>